<sequence>MATPLQVPCGCRNSLQSFGAAAAFTVAFVWTSQSVQVKRNAYFSNLKSEIDTLKKKNHDLEHEVELLKNPPEPKEAHTDFAADFESGNIDFEKILEQVASDH</sequence>
<dbReference type="VEuPathDB" id="AmoebaDB:ACA1_092840"/>
<dbReference type="KEGG" id="acan:ACA1_092840"/>
<evidence type="ECO:0000313" key="2">
    <source>
        <dbReference type="Proteomes" id="UP000011083"/>
    </source>
</evidence>
<protein>
    <submittedName>
        <fullName evidence="1">Uncharacterized protein</fullName>
    </submittedName>
</protein>
<dbReference type="RefSeq" id="XP_004334763.1">
    <property type="nucleotide sequence ID" value="XM_004334715.1"/>
</dbReference>
<reference evidence="1 2" key="1">
    <citation type="journal article" date="2013" name="Genome Biol.">
        <title>Genome of Acanthamoeba castellanii highlights extensive lateral gene transfer and early evolution of tyrosine kinase signaling.</title>
        <authorList>
            <person name="Clarke M."/>
            <person name="Lohan A.J."/>
            <person name="Liu B."/>
            <person name="Lagkouvardos I."/>
            <person name="Roy S."/>
            <person name="Zafar N."/>
            <person name="Bertelli C."/>
            <person name="Schilde C."/>
            <person name="Kianianmomeni A."/>
            <person name="Burglin T.R."/>
            <person name="Frech C."/>
            <person name="Turcotte B."/>
            <person name="Kopec K.O."/>
            <person name="Synnott J.M."/>
            <person name="Choo C."/>
            <person name="Paponov I."/>
            <person name="Finkler A."/>
            <person name="Soon Heng Tan C."/>
            <person name="Hutchins A.P."/>
            <person name="Weinmeier T."/>
            <person name="Rattei T."/>
            <person name="Chu J.S."/>
            <person name="Gimenez G."/>
            <person name="Irimia M."/>
            <person name="Rigden D.J."/>
            <person name="Fitzpatrick D.A."/>
            <person name="Lorenzo-Morales J."/>
            <person name="Bateman A."/>
            <person name="Chiu C.H."/>
            <person name="Tang P."/>
            <person name="Hegemann P."/>
            <person name="Fromm H."/>
            <person name="Raoult D."/>
            <person name="Greub G."/>
            <person name="Miranda-Saavedra D."/>
            <person name="Chen N."/>
            <person name="Nash P."/>
            <person name="Ginger M.L."/>
            <person name="Horn M."/>
            <person name="Schaap P."/>
            <person name="Caler L."/>
            <person name="Loftus B."/>
        </authorList>
    </citation>
    <scope>NUCLEOTIDE SEQUENCE [LARGE SCALE GENOMIC DNA]</scope>
    <source>
        <strain evidence="1 2">Neff</strain>
    </source>
</reference>
<dbReference type="EMBL" id="KB008103">
    <property type="protein sequence ID" value="ELR12750.1"/>
    <property type="molecule type" value="Genomic_DNA"/>
</dbReference>
<proteinExistence type="predicted"/>
<dbReference type="AlphaFoldDB" id="L8GI43"/>
<name>L8GI43_ACACF</name>
<accession>L8GI43</accession>
<keyword evidence="2" id="KW-1185">Reference proteome</keyword>
<dbReference type="Proteomes" id="UP000011083">
    <property type="component" value="Unassembled WGS sequence"/>
</dbReference>
<gene>
    <name evidence="1" type="ORF">ACA1_092840</name>
</gene>
<dbReference type="GeneID" id="14913483"/>
<evidence type="ECO:0000313" key="1">
    <source>
        <dbReference type="EMBL" id="ELR12750.1"/>
    </source>
</evidence>
<organism evidence="1 2">
    <name type="scientific">Acanthamoeba castellanii (strain ATCC 30010 / Neff)</name>
    <dbReference type="NCBI Taxonomy" id="1257118"/>
    <lineage>
        <taxon>Eukaryota</taxon>
        <taxon>Amoebozoa</taxon>
        <taxon>Discosea</taxon>
        <taxon>Longamoebia</taxon>
        <taxon>Centramoebida</taxon>
        <taxon>Acanthamoebidae</taxon>
        <taxon>Acanthamoeba</taxon>
    </lineage>
</organism>